<evidence type="ECO:0000259" key="1">
    <source>
        <dbReference type="Pfam" id="PF20209"/>
    </source>
</evidence>
<accession>A0A1C7MVF8</accession>
<dbReference type="InParanoid" id="A0A1C7MVF8"/>
<gene>
    <name evidence="2" type="ORF">A0J61_11151</name>
</gene>
<sequence length="308" mass="34577">MIKEGPTVVCVCCGGLWFPGQTKTVTKAFLLSREATEEFIERVFNVETTDQLEEFCDNCSLFVKKKKVPRLCLSNGLKLPEISEEIKRLNRIEERLVAARHVYQSIYTVFGLRGQYKSKGEIVNVPVSVDKTVSCIPRLPEDTNIIQVTLKRRLDQANNYMSGNVNIASVWAAAVVLKDTDAYKKHTVTIRDSLEIFNELSILTSEQNLMDELVEALADIDINDDDAMDEIANPGGAETLYSGIEFPTMPIEIYTEGIQITPAEDSRPMRLLLDKDVEYLAFSTLFGGAIMEPIYEEKPISYASIVKS</sequence>
<dbReference type="OrthoDB" id="2290773at2759"/>
<proteinExistence type="predicted"/>
<dbReference type="EMBL" id="LUGH01001717">
    <property type="protein sequence ID" value="OBZ80800.1"/>
    <property type="molecule type" value="Genomic_DNA"/>
</dbReference>
<dbReference type="STRING" id="101091.A0A1C7MVF8"/>
<evidence type="ECO:0000313" key="3">
    <source>
        <dbReference type="Proteomes" id="UP000093000"/>
    </source>
</evidence>
<organism evidence="2 3">
    <name type="scientific">Choanephora cucurbitarum</name>
    <dbReference type="NCBI Taxonomy" id="101091"/>
    <lineage>
        <taxon>Eukaryota</taxon>
        <taxon>Fungi</taxon>
        <taxon>Fungi incertae sedis</taxon>
        <taxon>Mucoromycota</taxon>
        <taxon>Mucoromycotina</taxon>
        <taxon>Mucoromycetes</taxon>
        <taxon>Mucorales</taxon>
        <taxon>Mucorineae</taxon>
        <taxon>Choanephoraceae</taxon>
        <taxon>Choanephoroideae</taxon>
        <taxon>Choanephora</taxon>
    </lineage>
</organism>
<feature type="domain" description="DUF6570" evidence="1">
    <location>
        <begin position="65"/>
        <end position="189"/>
    </location>
</feature>
<reference evidence="2 3" key="1">
    <citation type="submission" date="2016-03" db="EMBL/GenBank/DDBJ databases">
        <title>Choanephora cucurbitarum.</title>
        <authorList>
            <person name="Min B."/>
            <person name="Park H."/>
            <person name="Park J.-H."/>
            <person name="Shin H.-D."/>
            <person name="Choi I.-G."/>
        </authorList>
    </citation>
    <scope>NUCLEOTIDE SEQUENCE [LARGE SCALE GENOMIC DNA]</scope>
    <source>
        <strain evidence="2 3">KUS-F28377</strain>
    </source>
</reference>
<dbReference type="AlphaFoldDB" id="A0A1C7MVF8"/>
<name>A0A1C7MVF8_9FUNG</name>
<dbReference type="Proteomes" id="UP000093000">
    <property type="component" value="Unassembled WGS sequence"/>
</dbReference>
<protein>
    <recommendedName>
        <fullName evidence="1">DUF6570 domain-containing protein</fullName>
    </recommendedName>
</protein>
<evidence type="ECO:0000313" key="2">
    <source>
        <dbReference type="EMBL" id="OBZ80800.1"/>
    </source>
</evidence>
<keyword evidence="3" id="KW-1185">Reference proteome</keyword>
<comment type="caution">
    <text evidence="2">The sequence shown here is derived from an EMBL/GenBank/DDBJ whole genome shotgun (WGS) entry which is preliminary data.</text>
</comment>
<dbReference type="Pfam" id="PF20209">
    <property type="entry name" value="DUF6570"/>
    <property type="match status" value="1"/>
</dbReference>
<dbReference type="InterPro" id="IPR046700">
    <property type="entry name" value="DUF6570"/>
</dbReference>